<dbReference type="STRING" id="75743.A0A401NWB3"/>
<evidence type="ECO:0000313" key="4">
    <source>
        <dbReference type="Proteomes" id="UP000288216"/>
    </source>
</evidence>
<feature type="region of interest" description="Disordered" evidence="1">
    <location>
        <begin position="156"/>
        <end position="188"/>
    </location>
</feature>
<evidence type="ECO:0000256" key="1">
    <source>
        <dbReference type="SAM" id="MobiDB-lite"/>
    </source>
</evidence>
<dbReference type="OrthoDB" id="10009315at2759"/>
<gene>
    <name evidence="3" type="ORF">scyTo_0011838</name>
</gene>
<keyword evidence="2" id="KW-0472">Membrane</keyword>
<keyword evidence="2" id="KW-0812">Transmembrane</keyword>
<dbReference type="PANTHER" id="PTHR15717:SF2">
    <property type="entry name" value="EF-HAND CALCIUM-BINDING DOMAIN-CONTAINING PROTEIN 14"/>
    <property type="match status" value="1"/>
</dbReference>
<evidence type="ECO:0000313" key="3">
    <source>
        <dbReference type="EMBL" id="GCB65152.1"/>
    </source>
</evidence>
<evidence type="ECO:0008006" key="5">
    <source>
        <dbReference type="Google" id="ProtNLM"/>
    </source>
</evidence>
<feature type="transmembrane region" description="Helical" evidence="2">
    <location>
        <begin position="212"/>
        <end position="235"/>
    </location>
</feature>
<proteinExistence type="predicted"/>
<dbReference type="OMA" id="QSDMNRH"/>
<reference evidence="3 4" key="1">
    <citation type="journal article" date="2018" name="Nat. Ecol. Evol.">
        <title>Shark genomes provide insights into elasmobranch evolution and the origin of vertebrates.</title>
        <authorList>
            <person name="Hara Y"/>
            <person name="Yamaguchi K"/>
            <person name="Onimaru K"/>
            <person name="Kadota M"/>
            <person name="Koyanagi M"/>
            <person name="Keeley SD"/>
            <person name="Tatsumi K"/>
            <person name="Tanaka K"/>
            <person name="Motone F"/>
            <person name="Kageyama Y"/>
            <person name="Nozu R"/>
            <person name="Adachi N"/>
            <person name="Nishimura O"/>
            <person name="Nakagawa R"/>
            <person name="Tanegashima C"/>
            <person name="Kiyatake I"/>
            <person name="Matsumoto R"/>
            <person name="Murakumo K"/>
            <person name="Nishida K"/>
            <person name="Terakita A"/>
            <person name="Kuratani S"/>
            <person name="Sato K"/>
            <person name="Hyodo S Kuraku.S."/>
        </authorList>
    </citation>
    <scope>NUCLEOTIDE SEQUENCE [LARGE SCALE GENOMIC DNA]</scope>
</reference>
<comment type="caution">
    <text evidence="3">The sequence shown here is derived from an EMBL/GenBank/DDBJ whole genome shotgun (WGS) entry which is preliminary data.</text>
</comment>
<accession>A0A401NWB3</accession>
<evidence type="ECO:0000256" key="2">
    <source>
        <dbReference type="SAM" id="Phobius"/>
    </source>
</evidence>
<sequence length="599" mass="66021">MALRSRTDLFQSARLCAAATICSGPHARLCAAALTCSGPYARLCAAARTGLAPLASGHWSWTYVGAPFVLTNGEAACDEVVWLLLWGVKERAVRVGDSGFDLYPVTPASLSRFICWATNRYKLESKHGQLDVQYKAATPQKKMKKRKELNALIGLTGDGKKKKPKKSSGHQLLLRPEATATDSESTDEFDEFAQPASNSLFTKRGYIRCCKICYPLCAFVMLAACVVACVGLVWMQVALKEDLDALKEKFRTLESSQKTSFSDIPKLNEDLLAVQKDLTNIDTGDRGISKIWTNITELNKQISQLNSAVAHLKANVKSASDLINLPVTVEELQKSVATIGSTLTSVQHDVDTIRNALENHKKIVETLQQNKDILDLHDQLEAVNATLAFYHTHSDQKLHHINLEVNNISQRVTLLESNFLIASKATKIENVNGSLVAPTNNSQEIVSSDQQIAFKAQKPSGLNNDSSQLSNLRERLKIMVNALTSKPDNMGNTETIISQGNTSSTSTVKPLVSSTLPIKAITKKNNKRNVRLKRLSLPGINNLKALQDMFLKSNDGQLSYEDLHNLFGIQTPKPEEMQPFDLNEDGRFSQSELIDAFDP</sequence>
<name>A0A401NWB3_SCYTO</name>
<dbReference type="AlphaFoldDB" id="A0A401NWB3"/>
<dbReference type="InterPro" id="IPR042352">
    <property type="entry name" value="EFCAB14"/>
</dbReference>
<organism evidence="3 4">
    <name type="scientific">Scyliorhinus torazame</name>
    <name type="common">Cloudy catshark</name>
    <name type="synonym">Catulus torazame</name>
    <dbReference type="NCBI Taxonomy" id="75743"/>
    <lineage>
        <taxon>Eukaryota</taxon>
        <taxon>Metazoa</taxon>
        <taxon>Chordata</taxon>
        <taxon>Craniata</taxon>
        <taxon>Vertebrata</taxon>
        <taxon>Chondrichthyes</taxon>
        <taxon>Elasmobranchii</taxon>
        <taxon>Galeomorphii</taxon>
        <taxon>Galeoidea</taxon>
        <taxon>Carcharhiniformes</taxon>
        <taxon>Scyliorhinidae</taxon>
        <taxon>Scyliorhinus</taxon>
    </lineage>
</organism>
<dbReference type="PANTHER" id="PTHR15717">
    <property type="entry name" value="PROTEIN KIAA0494"/>
    <property type="match status" value="1"/>
</dbReference>
<dbReference type="Proteomes" id="UP000288216">
    <property type="component" value="Unassembled WGS sequence"/>
</dbReference>
<dbReference type="EMBL" id="BFAA01005535">
    <property type="protein sequence ID" value="GCB65152.1"/>
    <property type="molecule type" value="Genomic_DNA"/>
</dbReference>
<keyword evidence="2" id="KW-1133">Transmembrane helix</keyword>
<keyword evidence="4" id="KW-1185">Reference proteome</keyword>
<protein>
    <recommendedName>
        <fullName evidence="5">EF-hand domain-containing protein</fullName>
    </recommendedName>
</protein>